<keyword evidence="1" id="KW-0175">Coiled coil</keyword>
<reference evidence="3 4" key="1">
    <citation type="submission" date="2018-08" db="EMBL/GenBank/DDBJ databases">
        <title>Recombination of ecologically and evolutionarily significant loci maintains genetic cohesion in the Pseudomonas syringae species complex.</title>
        <authorList>
            <person name="Dillon M."/>
            <person name="Thakur S."/>
            <person name="Almeida R.N.D."/>
            <person name="Weir B.S."/>
            <person name="Guttman D.S."/>
        </authorList>
    </citation>
    <scope>NUCLEOTIDE SEQUENCE [LARGE SCALE GENOMIC DNA]</scope>
    <source>
        <strain evidence="3 4">ICMP 3706</strain>
    </source>
</reference>
<dbReference type="GO" id="GO:0003697">
    <property type="term" value="F:single-stranded DNA binding"/>
    <property type="evidence" value="ECO:0007669"/>
    <property type="project" value="InterPro"/>
</dbReference>
<evidence type="ECO:0000256" key="1">
    <source>
        <dbReference type="SAM" id="Coils"/>
    </source>
</evidence>
<proteinExistence type="predicted"/>
<accession>A0A3M3ZUY2</accession>
<name>A0A3M3ZUY2_9PSED</name>
<organism evidence="3 4">
    <name type="scientific">Pseudomonas syringae pv. persicae</name>
    <dbReference type="NCBI Taxonomy" id="237306"/>
    <lineage>
        <taxon>Bacteria</taxon>
        <taxon>Pseudomonadati</taxon>
        <taxon>Pseudomonadota</taxon>
        <taxon>Gammaproteobacteria</taxon>
        <taxon>Pseudomonadales</taxon>
        <taxon>Pseudomonadaceae</taxon>
        <taxon>Pseudomonas</taxon>
    </lineage>
</organism>
<dbReference type="Proteomes" id="UP000281604">
    <property type="component" value="Unassembled WGS sequence"/>
</dbReference>
<feature type="domain" description="N-terminal" evidence="2">
    <location>
        <begin position="54"/>
        <end position="104"/>
    </location>
</feature>
<sequence length="427" mass="48163">MKGKKPKANRGLELQQQALTNAVTGDSVANYQAIFEGFEAKGINMADVEPRVNVFTFNAWKALGRVVKRGESGVPVVTVIERVKKDKETGEEEVIRTPKRTYVFHISQTEPLDTDPKPTIEPASQEVAPVVEAAPRPVDKPEREPVAMEPQARPLNAYERRLEERRGRLEGRAARASQEAATVYGQARKMAQVIPFGQPILVGHHSENRDRRYRARIHDKFGKSFALQDKAKHYEQKAASVGTGGISSDDPDAIHKLRAELEGCEQSQERMKAANKAIRTHKATDAQIAALVVLGFDEKQAGELVKPDFCGRVGFADYSLKNNNANMRRIKGRIAELEKNTTRLAVERVGNGFSYREDQEENRVMFFFDSKPDEATRKLLKTHGFNWSPSRDRKPWIRKLNNAGIWNGQHVFEELNTLKNRDSDKPK</sequence>
<dbReference type="Pfam" id="PF08401">
    <property type="entry name" value="ArdcN"/>
    <property type="match status" value="1"/>
</dbReference>
<evidence type="ECO:0000259" key="2">
    <source>
        <dbReference type="Pfam" id="PF08401"/>
    </source>
</evidence>
<dbReference type="Pfam" id="PF12083">
    <property type="entry name" value="DUF3560"/>
    <property type="match status" value="1"/>
</dbReference>
<evidence type="ECO:0000313" key="4">
    <source>
        <dbReference type="Proteomes" id="UP000281604"/>
    </source>
</evidence>
<dbReference type="InterPro" id="IPR013610">
    <property type="entry name" value="ArdC_N"/>
</dbReference>
<protein>
    <recommendedName>
        <fullName evidence="2">N-terminal domain-containing protein</fullName>
    </recommendedName>
</protein>
<comment type="caution">
    <text evidence="3">The sequence shown here is derived from an EMBL/GenBank/DDBJ whole genome shotgun (WGS) entry which is preliminary data.</text>
</comment>
<evidence type="ECO:0000313" key="3">
    <source>
        <dbReference type="EMBL" id="RMO97943.1"/>
    </source>
</evidence>
<dbReference type="AlphaFoldDB" id="A0A3M3ZUY2"/>
<gene>
    <name evidence="3" type="ORF">ALQ30_200204</name>
</gene>
<dbReference type="EMBL" id="RBQE01000530">
    <property type="protein sequence ID" value="RMO97943.1"/>
    <property type="molecule type" value="Genomic_DNA"/>
</dbReference>
<dbReference type="InterPro" id="IPR021944">
    <property type="entry name" value="DUF3560"/>
</dbReference>
<feature type="coiled-coil region" evidence="1">
    <location>
        <begin position="254"/>
        <end position="284"/>
    </location>
</feature>